<sequence length="63" mass="7128">MEGSPVHYRHLPLTSRFIAPHIPPSSVRIPPRQHPSIPSYPHQPPPHPNSLPLFFTSPHFAHS</sequence>
<comment type="caution">
    <text evidence="2">The sequence shown here is derived from an EMBL/GenBank/DDBJ whole genome shotgun (WGS) entry which is preliminary data.</text>
</comment>
<evidence type="ECO:0000313" key="2">
    <source>
        <dbReference type="EMBL" id="MPD04220.1"/>
    </source>
</evidence>
<protein>
    <submittedName>
        <fullName evidence="2">Uncharacterized protein</fullName>
    </submittedName>
</protein>
<gene>
    <name evidence="2" type="ORF">E2C01_099894</name>
</gene>
<accession>A0A5B7KAP2</accession>
<dbReference type="EMBL" id="VSRR010139910">
    <property type="protein sequence ID" value="MPD04220.1"/>
    <property type="molecule type" value="Genomic_DNA"/>
</dbReference>
<organism evidence="2 3">
    <name type="scientific">Portunus trituberculatus</name>
    <name type="common">Swimming crab</name>
    <name type="synonym">Neptunus trituberculatus</name>
    <dbReference type="NCBI Taxonomy" id="210409"/>
    <lineage>
        <taxon>Eukaryota</taxon>
        <taxon>Metazoa</taxon>
        <taxon>Ecdysozoa</taxon>
        <taxon>Arthropoda</taxon>
        <taxon>Crustacea</taxon>
        <taxon>Multicrustacea</taxon>
        <taxon>Malacostraca</taxon>
        <taxon>Eumalacostraca</taxon>
        <taxon>Eucarida</taxon>
        <taxon>Decapoda</taxon>
        <taxon>Pleocyemata</taxon>
        <taxon>Brachyura</taxon>
        <taxon>Eubrachyura</taxon>
        <taxon>Portunoidea</taxon>
        <taxon>Portunidae</taxon>
        <taxon>Portuninae</taxon>
        <taxon>Portunus</taxon>
    </lineage>
</organism>
<keyword evidence="3" id="KW-1185">Reference proteome</keyword>
<reference evidence="2 3" key="1">
    <citation type="submission" date="2019-05" db="EMBL/GenBank/DDBJ databases">
        <title>Another draft genome of Portunus trituberculatus and its Hox gene families provides insights of decapod evolution.</title>
        <authorList>
            <person name="Jeong J.-H."/>
            <person name="Song I."/>
            <person name="Kim S."/>
            <person name="Choi T."/>
            <person name="Kim D."/>
            <person name="Ryu S."/>
            <person name="Kim W."/>
        </authorList>
    </citation>
    <scope>NUCLEOTIDE SEQUENCE [LARGE SCALE GENOMIC DNA]</scope>
    <source>
        <tissue evidence="2">Muscle</tissue>
    </source>
</reference>
<evidence type="ECO:0000256" key="1">
    <source>
        <dbReference type="SAM" id="MobiDB-lite"/>
    </source>
</evidence>
<dbReference type="AlphaFoldDB" id="A0A5B7KAP2"/>
<dbReference type="Proteomes" id="UP000324222">
    <property type="component" value="Unassembled WGS sequence"/>
</dbReference>
<feature type="region of interest" description="Disordered" evidence="1">
    <location>
        <begin position="22"/>
        <end position="63"/>
    </location>
</feature>
<name>A0A5B7KAP2_PORTR</name>
<evidence type="ECO:0000313" key="3">
    <source>
        <dbReference type="Proteomes" id="UP000324222"/>
    </source>
</evidence>
<proteinExistence type="predicted"/>